<dbReference type="Proteomes" id="UP001177080">
    <property type="component" value="Unassembled WGS sequence"/>
</dbReference>
<proteinExistence type="predicted"/>
<evidence type="ECO:0008006" key="3">
    <source>
        <dbReference type="Google" id="ProtNLM"/>
    </source>
</evidence>
<keyword evidence="2" id="KW-1185">Reference proteome</keyword>
<evidence type="ECO:0000313" key="2">
    <source>
        <dbReference type="Proteomes" id="UP001177080"/>
    </source>
</evidence>
<name>A0ABT8XME2_9HYPH</name>
<sequence length="91" mass="10331">MHAQDGQRSARFLKEAERLNTAFPILTAAIVCHWGSREKPDEERDGHALQDGLLTFGAQVLSPREAEVVRMILNGHSTRASWRYSEAQKER</sequence>
<gene>
    <name evidence="1" type="ORF">GB928_027275</name>
</gene>
<reference evidence="1" key="1">
    <citation type="submission" date="2022-04" db="EMBL/GenBank/DDBJ databases">
        <title>Shinella lacus sp. nov., a novel member of the genus Shinella from water.</title>
        <authorList>
            <person name="Deng Y."/>
        </authorList>
    </citation>
    <scope>NUCLEOTIDE SEQUENCE</scope>
    <source>
        <strain evidence="1">JCM 31239</strain>
    </source>
</reference>
<organism evidence="1 2">
    <name type="scientific">Shinella curvata</name>
    <dbReference type="NCBI Taxonomy" id="1817964"/>
    <lineage>
        <taxon>Bacteria</taxon>
        <taxon>Pseudomonadati</taxon>
        <taxon>Pseudomonadota</taxon>
        <taxon>Alphaproteobacteria</taxon>
        <taxon>Hyphomicrobiales</taxon>
        <taxon>Rhizobiaceae</taxon>
        <taxon>Shinella</taxon>
    </lineage>
</organism>
<accession>A0ABT8XME2</accession>
<dbReference type="RefSeq" id="WP_244763700.1">
    <property type="nucleotide sequence ID" value="NZ_JALJCJ010000008.1"/>
</dbReference>
<evidence type="ECO:0000313" key="1">
    <source>
        <dbReference type="EMBL" id="MDO6124890.1"/>
    </source>
</evidence>
<protein>
    <recommendedName>
        <fullName evidence="3">HTH luxR-type domain-containing protein</fullName>
    </recommendedName>
</protein>
<dbReference type="EMBL" id="WHSC02000017">
    <property type="protein sequence ID" value="MDO6124890.1"/>
    <property type="molecule type" value="Genomic_DNA"/>
</dbReference>
<comment type="caution">
    <text evidence="1">The sequence shown here is derived from an EMBL/GenBank/DDBJ whole genome shotgun (WGS) entry which is preliminary data.</text>
</comment>